<evidence type="ECO:0000256" key="12">
    <source>
        <dbReference type="ARBA" id="ARBA00038905"/>
    </source>
</evidence>
<dbReference type="PROSITE" id="PS51462">
    <property type="entry name" value="NUDIX"/>
    <property type="match status" value="1"/>
</dbReference>
<dbReference type="PANTHER" id="PTHR47707">
    <property type="entry name" value="8-OXO-DGTP DIPHOSPHATASE"/>
    <property type="match status" value="1"/>
</dbReference>
<evidence type="ECO:0000259" key="18">
    <source>
        <dbReference type="PROSITE" id="PS51462"/>
    </source>
</evidence>
<evidence type="ECO:0000256" key="15">
    <source>
        <dbReference type="ARBA" id="ARBA00041979"/>
    </source>
</evidence>
<dbReference type="GO" id="GO:0046872">
    <property type="term" value="F:metal ion binding"/>
    <property type="evidence" value="ECO:0007669"/>
    <property type="project" value="UniProtKB-KW"/>
</dbReference>
<dbReference type="Gene3D" id="3.90.79.10">
    <property type="entry name" value="Nucleoside Triphosphate Pyrophosphohydrolase"/>
    <property type="match status" value="1"/>
</dbReference>
<keyword evidence="3" id="KW-0515">Mutator protein</keyword>
<dbReference type="InterPro" id="IPR020476">
    <property type="entry name" value="Nudix_hydrolase"/>
</dbReference>
<dbReference type="AlphaFoldDB" id="A0A2A4IB69"/>
<evidence type="ECO:0000256" key="1">
    <source>
        <dbReference type="ARBA" id="ARBA00001946"/>
    </source>
</evidence>
<keyword evidence="8" id="KW-0460">Magnesium</keyword>
<dbReference type="GO" id="GO:0044715">
    <property type="term" value="F:8-oxo-dGDP phosphatase activity"/>
    <property type="evidence" value="ECO:0007669"/>
    <property type="project" value="TreeGrafter"/>
</dbReference>
<dbReference type="InterPro" id="IPR020084">
    <property type="entry name" value="NUDIX_hydrolase_CS"/>
</dbReference>
<dbReference type="Pfam" id="PF00293">
    <property type="entry name" value="NUDIX"/>
    <property type="match status" value="1"/>
</dbReference>
<dbReference type="InterPro" id="IPR047127">
    <property type="entry name" value="MutT-like"/>
</dbReference>
<evidence type="ECO:0000313" key="20">
    <source>
        <dbReference type="Proteomes" id="UP000218323"/>
    </source>
</evidence>
<evidence type="ECO:0000256" key="6">
    <source>
        <dbReference type="ARBA" id="ARBA00022763"/>
    </source>
</evidence>
<dbReference type="PRINTS" id="PR00502">
    <property type="entry name" value="NUDIXFAMILY"/>
</dbReference>
<dbReference type="GO" id="GO:0006260">
    <property type="term" value="P:DNA replication"/>
    <property type="evidence" value="ECO:0007669"/>
    <property type="project" value="UniProtKB-KW"/>
</dbReference>
<dbReference type="InterPro" id="IPR015797">
    <property type="entry name" value="NUDIX_hydrolase-like_dom_sf"/>
</dbReference>
<dbReference type="SUPFAM" id="SSF55811">
    <property type="entry name" value="Nudix"/>
    <property type="match status" value="1"/>
</dbReference>
<keyword evidence="20" id="KW-1185">Reference proteome</keyword>
<evidence type="ECO:0000256" key="9">
    <source>
        <dbReference type="ARBA" id="ARBA00023204"/>
    </source>
</evidence>
<gene>
    <name evidence="19" type="ORF">COA07_01700</name>
</gene>
<dbReference type="GO" id="GO:0035539">
    <property type="term" value="F:8-oxo-7,8-dihydrodeoxyguanosine triphosphate pyrophosphatase activity"/>
    <property type="evidence" value="ECO:0007669"/>
    <property type="project" value="UniProtKB-EC"/>
</dbReference>
<evidence type="ECO:0000256" key="14">
    <source>
        <dbReference type="ARBA" id="ARBA00041592"/>
    </source>
</evidence>
<dbReference type="GO" id="GO:0006281">
    <property type="term" value="P:DNA repair"/>
    <property type="evidence" value="ECO:0007669"/>
    <property type="project" value="UniProtKB-KW"/>
</dbReference>
<name>A0A2A4IB69_9SPHN</name>
<evidence type="ECO:0000256" key="8">
    <source>
        <dbReference type="ARBA" id="ARBA00022842"/>
    </source>
</evidence>
<evidence type="ECO:0000256" key="10">
    <source>
        <dbReference type="ARBA" id="ARBA00035861"/>
    </source>
</evidence>
<evidence type="ECO:0000256" key="11">
    <source>
        <dbReference type="ARBA" id="ARBA00036904"/>
    </source>
</evidence>
<dbReference type="GO" id="GO:0044716">
    <property type="term" value="F:8-oxo-GDP phosphatase activity"/>
    <property type="evidence" value="ECO:0007669"/>
    <property type="project" value="TreeGrafter"/>
</dbReference>
<dbReference type="EC" id="3.6.1.55" evidence="12"/>
<evidence type="ECO:0000256" key="5">
    <source>
        <dbReference type="ARBA" id="ARBA00022723"/>
    </source>
</evidence>
<protein>
    <recommendedName>
        <fullName evidence="13">8-oxo-dGTP diphosphatase</fullName>
        <ecNumber evidence="12">3.6.1.55</ecNumber>
    </recommendedName>
    <alternativeName>
        <fullName evidence="16">7,8-dihydro-8-oxoguanine-triphosphatase</fullName>
    </alternativeName>
    <alternativeName>
        <fullName evidence="15">Mutator protein MutT</fullName>
    </alternativeName>
    <alternativeName>
        <fullName evidence="14">dGTP pyrophosphohydrolase</fullName>
    </alternativeName>
</protein>
<dbReference type="GO" id="GO:0008413">
    <property type="term" value="F:8-oxo-7,8-dihydroguanosine triphosphate pyrophosphatase activity"/>
    <property type="evidence" value="ECO:0007669"/>
    <property type="project" value="TreeGrafter"/>
</dbReference>
<feature type="domain" description="Nudix hydrolase" evidence="18">
    <location>
        <begin position="3"/>
        <end position="131"/>
    </location>
</feature>
<reference evidence="19 20" key="1">
    <citation type="submission" date="2017-09" db="EMBL/GenBank/DDBJ databases">
        <title>Sphingomonas adhaesiva DSM 7418, whole genome shotgun sequence.</title>
        <authorList>
            <person name="Feng G."/>
            <person name="Zhu H."/>
        </authorList>
    </citation>
    <scope>NUCLEOTIDE SEQUENCE [LARGE SCALE GENOMIC DNA]</scope>
    <source>
        <strain evidence="19 20">DSM 7418</strain>
    </source>
</reference>
<keyword evidence="7 17" id="KW-0378">Hydrolase</keyword>
<keyword evidence="6" id="KW-0227">DNA damage</keyword>
<accession>A0A2A4IB69</accession>
<dbReference type="PROSITE" id="PS00893">
    <property type="entry name" value="NUDIX_BOX"/>
    <property type="match status" value="1"/>
</dbReference>
<dbReference type="PANTHER" id="PTHR47707:SF1">
    <property type="entry name" value="NUDIX HYDROLASE FAMILY PROTEIN"/>
    <property type="match status" value="1"/>
</dbReference>
<evidence type="ECO:0000256" key="3">
    <source>
        <dbReference type="ARBA" id="ARBA00022457"/>
    </source>
</evidence>
<evidence type="ECO:0000256" key="13">
    <source>
        <dbReference type="ARBA" id="ARBA00040794"/>
    </source>
</evidence>
<comment type="similarity">
    <text evidence="2 17">Belongs to the Nudix hydrolase family.</text>
</comment>
<dbReference type="EMBL" id="NWVC01000001">
    <property type="protein sequence ID" value="PCG15725.1"/>
    <property type="molecule type" value="Genomic_DNA"/>
</dbReference>
<organism evidence="19 20">
    <name type="scientific">Sphingomonas adhaesiva</name>
    <dbReference type="NCBI Taxonomy" id="28212"/>
    <lineage>
        <taxon>Bacteria</taxon>
        <taxon>Pseudomonadati</taxon>
        <taxon>Pseudomonadota</taxon>
        <taxon>Alphaproteobacteria</taxon>
        <taxon>Sphingomonadales</taxon>
        <taxon>Sphingomonadaceae</taxon>
        <taxon>Sphingomonas</taxon>
    </lineage>
</organism>
<keyword evidence="4" id="KW-0235">DNA replication</keyword>
<evidence type="ECO:0000256" key="4">
    <source>
        <dbReference type="ARBA" id="ARBA00022705"/>
    </source>
</evidence>
<evidence type="ECO:0000256" key="16">
    <source>
        <dbReference type="ARBA" id="ARBA00042798"/>
    </source>
</evidence>
<evidence type="ECO:0000256" key="2">
    <source>
        <dbReference type="ARBA" id="ARBA00005582"/>
    </source>
</evidence>
<comment type="caution">
    <text evidence="19">The sequence shown here is derived from an EMBL/GenBank/DDBJ whole genome shotgun (WGS) entry which is preliminary data.</text>
</comment>
<sequence>MGSPILVVAAALIDAQGRCLMQQRPVGKQHGGLWEFPGGKVEPGEAPADALARELAEELGIVVAPAALAPLSFAVDPNRPGAALVMLLYRCTRWSGVPRALAADALRWDVPRALADLPMPPVDVPLLATLQQALAAPAPLA</sequence>
<dbReference type="CDD" id="cd03425">
    <property type="entry name" value="NUDIX_MutT_NudA_like"/>
    <property type="match status" value="1"/>
</dbReference>
<dbReference type="Proteomes" id="UP000218323">
    <property type="component" value="Unassembled WGS sequence"/>
</dbReference>
<dbReference type="RefSeq" id="WP_066711727.1">
    <property type="nucleotide sequence ID" value="NZ_JBHIWA010000096.1"/>
</dbReference>
<evidence type="ECO:0000313" key="19">
    <source>
        <dbReference type="EMBL" id="PCG15725.1"/>
    </source>
</evidence>
<keyword evidence="9" id="KW-0234">DNA repair</keyword>
<dbReference type="InterPro" id="IPR000086">
    <property type="entry name" value="NUDIX_hydrolase_dom"/>
</dbReference>
<keyword evidence="5" id="KW-0479">Metal-binding</keyword>
<comment type="catalytic activity">
    <reaction evidence="10">
        <text>8-oxo-dGTP + H2O = 8-oxo-dGMP + diphosphate + H(+)</text>
        <dbReference type="Rhea" id="RHEA:31575"/>
        <dbReference type="ChEBI" id="CHEBI:15377"/>
        <dbReference type="ChEBI" id="CHEBI:15378"/>
        <dbReference type="ChEBI" id="CHEBI:33019"/>
        <dbReference type="ChEBI" id="CHEBI:63224"/>
        <dbReference type="ChEBI" id="CHEBI:77896"/>
        <dbReference type="EC" id="3.6.1.55"/>
    </reaction>
</comment>
<proteinExistence type="inferred from homology"/>
<evidence type="ECO:0000256" key="7">
    <source>
        <dbReference type="ARBA" id="ARBA00022801"/>
    </source>
</evidence>
<evidence type="ECO:0000256" key="17">
    <source>
        <dbReference type="RuleBase" id="RU003476"/>
    </source>
</evidence>
<comment type="catalytic activity">
    <reaction evidence="11">
        <text>8-oxo-GTP + H2O = 8-oxo-GMP + diphosphate + H(+)</text>
        <dbReference type="Rhea" id="RHEA:67616"/>
        <dbReference type="ChEBI" id="CHEBI:15377"/>
        <dbReference type="ChEBI" id="CHEBI:15378"/>
        <dbReference type="ChEBI" id="CHEBI:33019"/>
        <dbReference type="ChEBI" id="CHEBI:143553"/>
        <dbReference type="ChEBI" id="CHEBI:145694"/>
    </reaction>
</comment>
<comment type="cofactor">
    <cofactor evidence="1">
        <name>Mg(2+)</name>
        <dbReference type="ChEBI" id="CHEBI:18420"/>
    </cofactor>
</comment>